<evidence type="ECO:0000256" key="7">
    <source>
        <dbReference type="ARBA" id="ARBA00023027"/>
    </source>
</evidence>
<accession>B9XFR8</accession>
<protein>
    <submittedName>
        <fullName evidence="9">Nitroreductase</fullName>
    </submittedName>
</protein>
<dbReference type="EMBL" id="ABOX02000010">
    <property type="protein sequence ID" value="EEF61432.1"/>
    <property type="molecule type" value="Genomic_DNA"/>
</dbReference>
<keyword evidence="3" id="KW-0285">Flavoprotein</keyword>
<dbReference type="GO" id="GO:0046256">
    <property type="term" value="P:2,4,6-trinitrotoluene catabolic process"/>
    <property type="evidence" value="ECO:0007669"/>
    <property type="project" value="TreeGrafter"/>
</dbReference>
<evidence type="ECO:0000313" key="9">
    <source>
        <dbReference type="EMBL" id="EEF61432.1"/>
    </source>
</evidence>
<dbReference type="PANTHER" id="PTHR23026">
    <property type="entry name" value="NADPH NITROREDUCTASE"/>
    <property type="match status" value="1"/>
</dbReference>
<dbReference type="OrthoDB" id="9812105at2"/>
<dbReference type="InterPro" id="IPR033878">
    <property type="entry name" value="NfsB-like"/>
</dbReference>
<organism evidence="9 10">
    <name type="scientific">Pedosphaera parvula (strain Ellin514)</name>
    <dbReference type="NCBI Taxonomy" id="320771"/>
    <lineage>
        <taxon>Bacteria</taxon>
        <taxon>Pseudomonadati</taxon>
        <taxon>Verrucomicrobiota</taxon>
        <taxon>Pedosphaerae</taxon>
        <taxon>Pedosphaerales</taxon>
        <taxon>Pedosphaeraceae</taxon>
        <taxon>Pedosphaera</taxon>
    </lineage>
</organism>
<comment type="caution">
    <text evidence="9">The sequence shown here is derived from an EMBL/GenBank/DDBJ whole genome shotgun (WGS) entry which is preliminary data.</text>
</comment>
<keyword evidence="10" id="KW-1185">Reference proteome</keyword>
<reference evidence="9 10" key="1">
    <citation type="journal article" date="2011" name="J. Bacteriol.">
        <title>Genome sequence of 'Pedosphaera parvula' Ellin514, an aerobic Verrucomicrobial isolate from pasture soil.</title>
        <authorList>
            <person name="Kant R."/>
            <person name="van Passel M.W."/>
            <person name="Sangwan P."/>
            <person name="Palva A."/>
            <person name="Lucas S."/>
            <person name="Copeland A."/>
            <person name="Lapidus A."/>
            <person name="Glavina Del Rio T."/>
            <person name="Dalin E."/>
            <person name="Tice H."/>
            <person name="Bruce D."/>
            <person name="Goodwin L."/>
            <person name="Pitluck S."/>
            <person name="Chertkov O."/>
            <person name="Larimer F.W."/>
            <person name="Land M.L."/>
            <person name="Hauser L."/>
            <person name="Brettin T.S."/>
            <person name="Detter J.C."/>
            <person name="Han S."/>
            <person name="de Vos W.M."/>
            <person name="Janssen P.H."/>
            <person name="Smidt H."/>
        </authorList>
    </citation>
    <scope>NUCLEOTIDE SEQUENCE [LARGE SCALE GENOMIC DNA]</scope>
    <source>
        <strain evidence="9 10">Ellin514</strain>
    </source>
</reference>
<dbReference type="STRING" id="320771.Cflav_PD4453"/>
<dbReference type="Gene3D" id="3.40.109.10">
    <property type="entry name" value="NADH Oxidase"/>
    <property type="match status" value="1"/>
</dbReference>
<proteinExistence type="inferred from homology"/>
<dbReference type="InterPro" id="IPR000415">
    <property type="entry name" value="Nitroreductase-like"/>
</dbReference>
<evidence type="ECO:0000256" key="2">
    <source>
        <dbReference type="ARBA" id="ARBA00007118"/>
    </source>
</evidence>
<evidence type="ECO:0000313" key="10">
    <source>
        <dbReference type="Proteomes" id="UP000003688"/>
    </source>
</evidence>
<evidence type="ECO:0000256" key="1">
    <source>
        <dbReference type="ARBA" id="ARBA00001917"/>
    </source>
</evidence>
<dbReference type="GO" id="GO:0005829">
    <property type="term" value="C:cytosol"/>
    <property type="evidence" value="ECO:0007669"/>
    <property type="project" value="TreeGrafter"/>
</dbReference>
<dbReference type="Proteomes" id="UP000003688">
    <property type="component" value="Unassembled WGS sequence"/>
</dbReference>
<feature type="domain" description="Nitroreductase" evidence="8">
    <location>
        <begin position="15"/>
        <end position="187"/>
    </location>
</feature>
<dbReference type="AlphaFoldDB" id="B9XFR8"/>
<keyword evidence="5" id="KW-0521">NADP</keyword>
<dbReference type="SUPFAM" id="SSF55469">
    <property type="entry name" value="FMN-dependent nitroreductase-like"/>
    <property type="match status" value="1"/>
</dbReference>
<evidence type="ECO:0000256" key="6">
    <source>
        <dbReference type="ARBA" id="ARBA00023002"/>
    </source>
</evidence>
<evidence type="ECO:0000256" key="5">
    <source>
        <dbReference type="ARBA" id="ARBA00022857"/>
    </source>
</evidence>
<keyword evidence="4" id="KW-0288">FMN</keyword>
<sequence length="217" mass="23991">MNTTLNREQLISQLNWRYATKEFDTQRKISPEDWATLEDALVLTPSSAGLEPWKFVVVADPAKRQELIGASWGQRQIVEASHLVVFAAKTNLSTRDVDAYIDRIAKTRGVPVESLAGFRDMMIGGIIQGKHDVARQEWASRQVYIALGNFLNSAAVLEIDACPMEGFDPVKYNEILGLTEKGLSAVVVAAAGYRAATDKYAALKKVRSPKNEVVVRV</sequence>
<evidence type="ECO:0000256" key="4">
    <source>
        <dbReference type="ARBA" id="ARBA00022643"/>
    </source>
</evidence>
<dbReference type="RefSeq" id="WP_007414664.1">
    <property type="nucleotide sequence ID" value="NZ_ABOX02000010.1"/>
</dbReference>
<dbReference type="InterPro" id="IPR050627">
    <property type="entry name" value="Nitroreductase/BluB"/>
</dbReference>
<gene>
    <name evidence="9" type="ORF">Cflav_PD4453</name>
</gene>
<comment type="cofactor">
    <cofactor evidence="1">
        <name>FMN</name>
        <dbReference type="ChEBI" id="CHEBI:58210"/>
    </cofactor>
</comment>
<comment type="similarity">
    <text evidence="2">Belongs to the nitroreductase family.</text>
</comment>
<dbReference type="PANTHER" id="PTHR23026:SF125">
    <property type="entry name" value="OXYGEN-INSENSITIVE NAD(P)H NITROREDUCTASE"/>
    <property type="match status" value="1"/>
</dbReference>
<keyword evidence="7" id="KW-0520">NAD</keyword>
<dbReference type="Pfam" id="PF00881">
    <property type="entry name" value="Nitroreductase"/>
    <property type="match status" value="1"/>
</dbReference>
<keyword evidence="6" id="KW-0560">Oxidoreductase</keyword>
<dbReference type="GO" id="GO:0046857">
    <property type="term" value="F:oxidoreductase activity, acting on other nitrogenous compounds as donors, with NAD or NADP as acceptor"/>
    <property type="evidence" value="ECO:0007669"/>
    <property type="project" value="TreeGrafter"/>
</dbReference>
<dbReference type="InterPro" id="IPR029479">
    <property type="entry name" value="Nitroreductase"/>
</dbReference>
<name>B9XFR8_PEDPL</name>
<dbReference type="CDD" id="cd02149">
    <property type="entry name" value="NfsB-like"/>
    <property type="match status" value="1"/>
</dbReference>
<evidence type="ECO:0000259" key="8">
    <source>
        <dbReference type="Pfam" id="PF00881"/>
    </source>
</evidence>
<evidence type="ECO:0000256" key="3">
    <source>
        <dbReference type="ARBA" id="ARBA00022630"/>
    </source>
</evidence>